<evidence type="ECO:0000313" key="2">
    <source>
        <dbReference type="Proteomes" id="UP000007052"/>
    </source>
</evidence>
<protein>
    <recommendedName>
        <fullName evidence="3">Tail fiber assembly protein</fullName>
    </recommendedName>
</protein>
<dbReference type="EMBL" id="FQ312002">
    <property type="protein sequence ID" value="CBW14526.1"/>
    <property type="molecule type" value="Genomic_DNA"/>
</dbReference>
<dbReference type="KEGG" id="hpr:PARA_04190"/>
<reference evidence="2" key="1">
    <citation type="submission" date="2010-07" db="EMBL/GenBank/DDBJ databases">
        <title>The genome sequence of Haemophilus parainfluenzae T3T1.</title>
        <authorList>
            <person name="Crook D."/>
            <person name="Hood D."/>
            <person name="Moxon R."/>
            <person name="Parkhill J."/>
            <person name="Aslett M."/>
            <person name="Bentley S.D."/>
        </authorList>
    </citation>
    <scope>NUCLEOTIDE SEQUENCE [LARGE SCALE GENOMIC DNA]</scope>
    <source>
        <strain evidence="2">T3T1</strain>
    </source>
</reference>
<organism evidence="1 2">
    <name type="scientific">Haemophilus parainfluenzae (strain T3T1)</name>
    <dbReference type="NCBI Taxonomy" id="862965"/>
    <lineage>
        <taxon>Bacteria</taxon>
        <taxon>Pseudomonadati</taxon>
        <taxon>Pseudomonadota</taxon>
        <taxon>Gammaproteobacteria</taxon>
        <taxon>Pasteurellales</taxon>
        <taxon>Pasteurellaceae</taxon>
        <taxon>Haemophilus</taxon>
    </lineage>
</organism>
<dbReference type="RefSeq" id="WP_014064335.1">
    <property type="nucleotide sequence ID" value="NC_015964.1"/>
</dbReference>
<evidence type="ECO:0000313" key="1">
    <source>
        <dbReference type="EMBL" id="CBW14526.1"/>
    </source>
</evidence>
<gene>
    <name evidence="1" type="ordered locus">PARA_04190</name>
</gene>
<dbReference type="AlphaFoldDB" id="A0AB33QHQ6"/>
<proteinExistence type="predicted"/>
<evidence type="ECO:0008006" key="3">
    <source>
        <dbReference type="Google" id="ProtNLM"/>
    </source>
</evidence>
<sequence>MKVYFSKKDIGQYVIYPAPEDESLYFVLDVESDDELAQKTPVLHQDKLVLVDKQPTKDHEWNGKSWVIPKEKQTALLIKRKNNLMQIIANKTDNFKSQYLAGYSQAEIDSFYRQEREARNELPLMLLTEIFEGRDDLKSVDELKKKVIEKADLFAIIMGKLFAIKQGFEAHIEKAQTMEDLDKIEEDINKWQKI</sequence>
<accession>A0AB33QHQ6</accession>
<dbReference type="Proteomes" id="UP000007052">
    <property type="component" value="Chromosome"/>
</dbReference>
<name>A0AB33QHQ6_HAEP3</name>